<evidence type="ECO:0008006" key="3">
    <source>
        <dbReference type="Google" id="ProtNLM"/>
    </source>
</evidence>
<gene>
    <name evidence="1" type="ORF">Mal4_23770</name>
</gene>
<evidence type="ECO:0000313" key="1">
    <source>
        <dbReference type="EMBL" id="QDU38057.1"/>
    </source>
</evidence>
<dbReference type="Proteomes" id="UP000320496">
    <property type="component" value="Chromosome"/>
</dbReference>
<name>A0A517Z6E9_9PLAN</name>
<protein>
    <recommendedName>
        <fullName evidence="3">DUF488 family protein</fullName>
    </recommendedName>
</protein>
<dbReference type="AlphaFoldDB" id="A0A517Z6E9"/>
<dbReference type="EMBL" id="CP036275">
    <property type="protein sequence ID" value="QDU38057.1"/>
    <property type="molecule type" value="Genomic_DNA"/>
</dbReference>
<dbReference type="PANTHER" id="PTHR36849:SF1">
    <property type="entry name" value="CYTOPLASMIC PROTEIN"/>
    <property type="match status" value="1"/>
</dbReference>
<reference evidence="1 2" key="1">
    <citation type="submission" date="2019-02" db="EMBL/GenBank/DDBJ databases">
        <title>Deep-cultivation of Planctomycetes and their phenomic and genomic characterization uncovers novel biology.</title>
        <authorList>
            <person name="Wiegand S."/>
            <person name="Jogler M."/>
            <person name="Boedeker C."/>
            <person name="Pinto D."/>
            <person name="Vollmers J."/>
            <person name="Rivas-Marin E."/>
            <person name="Kohn T."/>
            <person name="Peeters S.H."/>
            <person name="Heuer A."/>
            <person name="Rast P."/>
            <person name="Oberbeckmann S."/>
            <person name="Bunk B."/>
            <person name="Jeske O."/>
            <person name="Meyerdierks A."/>
            <person name="Storesund J.E."/>
            <person name="Kallscheuer N."/>
            <person name="Luecker S."/>
            <person name="Lage O.M."/>
            <person name="Pohl T."/>
            <person name="Merkel B.J."/>
            <person name="Hornburger P."/>
            <person name="Mueller R.-W."/>
            <person name="Bruemmer F."/>
            <person name="Labrenz M."/>
            <person name="Spormann A.M."/>
            <person name="Op den Camp H."/>
            <person name="Overmann J."/>
            <person name="Amann R."/>
            <person name="Jetten M.S.M."/>
            <person name="Mascher T."/>
            <person name="Medema M.H."/>
            <person name="Devos D.P."/>
            <person name="Kaster A.-K."/>
            <person name="Ovreas L."/>
            <person name="Rohde M."/>
            <person name="Galperin M.Y."/>
            <person name="Jogler C."/>
        </authorList>
    </citation>
    <scope>NUCLEOTIDE SEQUENCE [LARGE SCALE GENOMIC DNA]</scope>
    <source>
        <strain evidence="1 2">Mal4</strain>
    </source>
</reference>
<sequence>MYDAGPKDGRYRVLVDRLWPRGISKDDLDADAWLKEVAPSDDLRKWFGHDADKWDEFRRRYRAELPEHEDDCRQLVDRARRQTVELVYAARDDHHNNAVVLAEYLEELECRRRWDEGWIVGGHTTPVKDQLKEAGGLWYMRHRVWTMPDRETWEYAQSLLPGEF</sequence>
<proteinExistence type="predicted"/>
<dbReference type="KEGG" id="mri:Mal4_23770"/>
<accession>A0A517Z6E9</accession>
<dbReference type="Pfam" id="PF22752">
    <property type="entry name" value="DUF488-N3i"/>
    <property type="match status" value="1"/>
</dbReference>
<dbReference type="InterPro" id="IPR052552">
    <property type="entry name" value="YeaO-like"/>
</dbReference>
<organism evidence="1 2">
    <name type="scientific">Maioricimonas rarisocia</name>
    <dbReference type="NCBI Taxonomy" id="2528026"/>
    <lineage>
        <taxon>Bacteria</taxon>
        <taxon>Pseudomonadati</taxon>
        <taxon>Planctomycetota</taxon>
        <taxon>Planctomycetia</taxon>
        <taxon>Planctomycetales</taxon>
        <taxon>Planctomycetaceae</taxon>
        <taxon>Maioricimonas</taxon>
    </lineage>
</organism>
<keyword evidence="2" id="KW-1185">Reference proteome</keyword>
<dbReference type="PANTHER" id="PTHR36849">
    <property type="entry name" value="CYTOPLASMIC PROTEIN-RELATED"/>
    <property type="match status" value="1"/>
</dbReference>
<evidence type="ECO:0000313" key="2">
    <source>
        <dbReference type="Proteomes" id="UP000320496"/>
    </source>
</evidence>